<reference evidence="3" key="2">
    <citation type="submission" date="2012-03" db="EMBL/GenBank/DDBJ databases">
        <title>Complete genome sequence of Flavobacterium indicum GPTSA100-9T, isolated from warm spring water.</title>
        <authorList>
            <person name="Barbier P."/>
            <person name="Houel A."/>
            <person name="Loux V."/>
            <person name="Poulain J."/>
            <person name="Bernardet J.-F."/>
            <person name="Touchon M."/>
            <person name="Duchaud E."/>
        </authorList>
    </citation>
    <scope>NUCLEOTIDE SEQUENCE [LARGE SCALE GENOMIC DNA]</scope>
    <source>
        <strain evidence="3">DSM 17447 / CIP 109464 / GPTSA100-9</strain>
    </source>
</reference>
<dbReference type="PATRIC" id="fig|1094466.5.peg.780"/>
<dbReference type="NCBIfam" id="TIGR00278">
    <property type="entry name" value="membrane protein insertion efficiency factor YidD"/>
    <property type="match status" value="1"/>
</dbReference>
<evidence type="ECO:0000256" key="1">
    <source>
        <dbReference type="HAMAP-Rule" id="MF_00386"/>
    </source>
</evidence>
<keyword evidence="1" id="KW-0997">Cell inner membrane</keyword>
<sequence length="75" mass="8458">MLLKKIAIFPFKLLIRFYQLVISPLTPAACRFEPTCSTYSIQALEKHGLIKGGWLAIKRIVSCHPWGKSGYNPVP</sequence>
<keyword evidence="3" id="KW-1185">Reference proteome</keyword>
<dbReference type="Pfam" id="PF01809">
    <property type="entry name" value="YidD"/>
    <property type="match status" value="1"/>
</dbReference>
<dbReference type="InterPro" id="IPR002696">
    <property type="entry name" value="Membr_insert_effic_factor_YidD"/>
</dbReference>
<keyword evidence="1" id="KW-1003">Cell membrane</keyword>
<dbReference type="GO" id="GO:0005886">
    <property type="term" value="C:plasma membrane"/>
    <property type="evidence" value="ECO:0007669"/>
    <property type="project" value="UniProtKB-SubCell"/>
</dbReference>
<comment type="similarity">
    <text evidence="1">Belongs to the UPF0161 family.</text>
</comment>
<proteinExistence type="inferred from homology"/>
<evidence type="ECO:0000313" key="2">
    <source>
        <dbReference type="EMBL" id="CCG52775.1"/>
    </source>
</evidence>
<name>H8XTH8_FLAIG</name>
<dbReference type="PANTHER" id="PTHR33383">
    <property type="entry name" value="MEMBRANE PROTEIN INSERTION EFFICIENCY FACTOR-RELATED"/>
    <property type="match status" value="1"/>
</dbReference>
<comment type="function">
    <text evidence="1">Could be involved in insertion of integral membrane proteins into the membrane.</text>
</comment>
<accession>H8XTH8</accession>
<dbReference type="KEGG" id="fin:KQS_03975"/>
<dbReference type="HOGENOM" id="CLU_144811_6_1_10"/>
<dbReference type="Proteomes" id="UP000007599">
    <property type="component" value="Chromosome I"/>
</dbReference>
<reference evidence="2 3" key="1">
    <citation type="journal article" date="2012" name="J. Bacteriol.">
        <title>Complete Genome Sequence of Flavobacterium indicum GPSTA100-9T, Isolated from Warm Spring Water.</title>
        <authorList>
            <person name="Barbier P."/>
            <person name="Houel A."/>
            <person name="Loux V."/>
            <person name="Poulain J."/>
            <person name="Bernardet J.F."/>
            <person name="Touchon M."/>
            <person name="Duchaud E."/>
        </authorList>
    </citation>
    <scope>NUCLEOTIDE SEQUENCE [LARGE SCALE GENOMIC DNA]</scope>
    <source>
        <strain evidence="3">DSM 17447 / CIP 109464 / GPTSA100-9</strain>
    </source>
</reference>
<dbReference type="RefSeq" id="WP_014387917.1">
    <property type="nucleotide sequence ID" value="NC_017025.1"/>
</dbReference>
<evidence type="ECO:0000313" key="3">
    <source>
        <dbReference type="Proteomes" id="UP000007599"/>
    </source>
</evidence>
<organism evidence="2 3">
    <name type="scientific">Flavobacterium indicum (strain DSM 17447 / CIP 109464 / GPTSA100-9)</name>
    <dbReference type="NCBI Taxonomy" id="1094466"/>
    <lineage>
        <taxon>Bacteria</taxon>
        <taxon>Pseudomonadati</taxon>
        <taxon>Bacteroidota</taxon>
        <taxon>Flavobacteriia</taxon>
        <taxon>Flavobacteriales</taxon>
        <taxon>Flavobacteriaceae</taxon>
        <taxon>Flavobacterium</taxon>
    </lineage>
</organism>
<gene>
    <name evidence="2" type="ordered locus">KQS_03975</name>
</gene>
<keyword evidence="1" id="KW-0472">Membrane</keyword>
<protein>
    <recommendedName>
        <fullName evidence="1">Putative membrane protein insertion efficiency factor</fullName>
    </recommendedName>
</protein>
<dbReference type="AlphaFoldDB" id="H8XTH8"/>
<dbReference type="HAMAP" id="MF_00386">
    <property type="entry name" value="UPF0161_YidD"/>
    <property type="match status" value="1"/>
</dbReference>
<dbReference type="eggNOG" id="COG0759">
    <property type="taxonomic scope" value="Bacteria"/>
</dbReference>
<dbReference type="EMBL" id="HE774682">
    <property type="protein sequence ID" value="CCG52775.1"/>
    <property type="molecule type" value="Genomic_DNA"/>
</dbReference>
<dbReference type="PANTHER" id="PTHR33383:SF1">
    <property type="entry name" value="MEMBRANE PROTEIN INSERTION EFFICIENCY FACTOR-RELATED"/>
    <property type="match status" value="1"/>
</dbReference>
<comment type="subcellular location">
    <subcellularLocation>
        <location evidence="1">Cell inner membrane</location>
        <topology evidence="1">Peripheral membrane protein</topology>
        <orientation evidence="1">Cytoplasmic side</orientation>
    </subcellularLocation>
</comment>
<dbReference type="OrthoDB" id="9801753at2"/>
<dbReference type="SMART" id="SM01234">
    <property type="entry name" value="Haemolytic"/>
    <property type="match status" value="1"/>
</dbReference>
<dbReference type="STRING" id="1094466.KQS_03975"/>